<dbReference type="Proteomes" id="UP000092971">
    <property type="component" value="Chromosome"/>
</dbReference>
<name>A0A1B1YBK4_THEST</name>
<protein>
    <submittedName>
        <fullName evidence="2">Uncharacterized protein</fullName>
    </submittedName>
</protein>
<dbReference type="OrthoDB" id="2065501at2"/>
<gene>
    <name evidence="2" type="ORF">CSTERTH_03485</name>
</gene>
<reference evidence="2 3" key="1">
    <citation type="submission" date="2016-02" db="EMBL/GenBank/DDBJ databases">
        <title>Comparison of Clostridium stercorarium subspecies using comparative genomics and transcriptomics.</title>
        <authorList>
            <person name="Schellenberg J."/>
            <person name="Thallinger G."/>
            <person name="Levin D.B."/>
            <person name="Zhang X."/>
            <person name="Alvare G."/>
            <person name="Fristensky B."/>
            <person name="Sparling R."/>
        </authorList>
    </citation>
    <scope>NUCLEOTIDE SEQUENCE [LARGE SCALE GENOMIC DNA]</scope>
    <source>
        <strain evidence="2 3">DSM 2910</strain>
    </source>
</reference>
<keyword evidence="1" id="KW-1133">Transmembrane helix</keyword>
<dbReference type="AlphaFoldDB" id="A0A1B1YBK4"/>
<feature type="transmembrane region" description="Helical" evidence="1">
    <location>
        <begin position="77"/>
        <end position="98"/>
    </location>
</feature>
<keyword evidence="1" id="KW-0812">Transmembrane</keyword>
<evidence type="ECO:0000313" key="3">
    <source>
        <dbReference type="Proteomes" id="UP000092971"/>
    </source>
</evidence>
<evidence type="ECO:0000256" key="1">
    <source>
        <dbReference type="SAM" id="Phobius"/>
    </source>
</evidence>
<sequence>MRTEKKYRDLFRVETVESGKGTKKRIIYTGDYYKSDIPQEQAKKYKMCLILISAIMAVLFFYMGLLNNDGSRVFYVVLPYVLQFLPIAYTVMSSVSLYPKDILTVVQYEKSYVRIKASGTWILILSIAGSIGDIIYIFGKYGNKIELELTFLICNFAMAILAIIILRIHNRIKFKIITRDG</sequence>
<organism evidence="2 3">
    <name type="scientific">Thermoclostridium stercorarium subsp. thermolacticum DSM 2910</name>
    <dbReference type="NCBI Taxonomy" id="1121336"/>
    <lineage>
        <taxon>Bacteria</taxon>
        <taxon>Bacillati</taxon>
        <taxon>Bacillota</taxon>
        <taxon>Clostridia</taxon>
        <taxon>Eubacteriales</taxon>
        <taxon>Oscillospiraceae</taxon>
        <taxon>Thermoclostridium</taxon>
    </lineage>
</organism>
<proteinExistence type="predicted"/>
<feature type="transmembrane region" description="Helical" evidence="1">
    <location>
        <begin position="47"/>
        <end position="65"/>
    </location>
</feature>
<keyword evidence="1" id="KW-0472">Membrane</keyword>
<feature type="transmembrane region" description="Helical" evidence="1">
    <location>
        <begin position="119"/>
        <end position="138"/>
    </location>
</feature>
<dbReference type="EMBL" id="CP014672">
    <property type="protein sequence ID" value="ANW98167.1"/>
    <property type="molecule type" value="Genomic_DNA"/>
</dbReference>
<evidence type="ECO:0000313" key="2">
    <source>
        <dbReference type="EMBL" id="ANW98167.1"/>
    </source>
</evidence>
<dbReference type="RefSeq" id="WP_015358452.1">
    <property type="nucleotide sequence ID" value="NZ_CP014672.1"/>
</dbReference>
<accession>A0A1B1YBK4</accession>
<feature type="transmembrane region" description="Helical" evidence="1">
    <location>
        <begin position="150"/>
        <end position="169"/>
    </location>
</feature>